<name>A0A8T6R4L0_9MICO</name>
<dbReference type="GO" id="GO:0008880">
    <property type="term" value="F:glucuronate isomerase activity"/>
    <property type="evidence" value="ECO:0007669"/>
    <property type="project" value="InterPro"/>
</dbReference>
<dbReference type="EMBL" id="SAYU02000015">
    <property type="protein sequence ID" value="NHA67735.1"/>
    <property type="molecule type" value="Genomic_DNA"/>
</dbReference>
<dbReference type="RefSeq" id="WP_165566381.1">
    <property type="nucleotide sequence ID" value="NZ_SAYU02000015.1"/>
</dbReference>
<evidence type="ECO:0000256" key="1">
    <source>
        <dbReference type="ARBA" id="ARBA00023235"/>
    </source>
</evidence>
<accession>A0A8T6R4L0</accession>
<dbReference type="GO" id="GO:0019310">
    <property type="term" value="P:inositol catabolic process"/>
    <property type="evidence" value="ECO:0007669"/>
    <property type="project" value="InterPro"/>
</dbReference>
<protein>
    <submittedName>
        <fullName evidence="2">5-deoxy-glucuronate isomerase</fullName>
        <ecNumber evidence="2">5.3.1.30</ecNumber>
    </submittedName>
</protein>
<keyword evidence="3" id="KW-1185">Reference proteome</keyword>
<dbReference type="GO" id="GO:0102482">
    <property type="term" value="F:5-deoxy-D-glucuronate isomerase activity"/>
    <property type="evidence" value="ECO:0007669"/>
    <property type="project" value="UniProtKB-EC"/>
</dbReference>
<dbReference type="InterPro" id="IPR021120">
    <property type="entry name" value="KduI/IolB_isomerase"/>
</dbReference>
<evidence type="ECO:0000313" key="2">
    <source>
        <dbReference type="EMBL" id="NHA67735.1"/>
    </source>
</evidence>
<proteinExistence type="predicted"/>
<dbReference type="Proteomes" id="UP000287866">
    <property type="component" value="Unassembled WGS sequence"/>
</dbReference>
<dbReference type="InterPro" id="IPR014710">
    <property type="entry name" value="RmlC-like_jellyroll"/>
</dbReference>
<comment type="caution">
    <text evidence="2">The sequence shown here is derived from an EMBL/GenBank/DDBJ whole genome shotgun (WGS) entry which is preliminary data.</text>
</comment>
<keyword evidence="1 2" id="KW-0413">Isomerase</keyword>
<dbReference type="Gene3D" id="2.60.120.10">
    <property type="entry name" value="Jelly Rolls"/>
    <property type="match status" value="2"/>
</dbReference>
<organism evidence="2 3">
    <name type="scientific">Phycicoccus flavus</name>
    <dbReference type="NCBI Taxonomy" id="2502783"/>
    <lineage>
        <taxon>Bacteria</taxon>
        <taxon>Bacillati</taxon>
        <taxon>Actinomycetota</taxon>
        <taxon>Actinomycetes</taxon>
        <taxon>Micrococcales</taxon>
        <taxon>Intrasporangiaceae</taxon>
        <taxon>Phycicoccus</taxon>
    </lineage>
</organism>
<dbReference type="Pfam" id="PF04962">
    <property type="entry name" value="KduI"/>
    <property type="match status" value="1"/>
</dbReference>
<dbReference type="EC" id="5.3.1.30" evidence="2"/>
<evidence type="ECO:0000313" key="3">
    <source>
        <dbReference type="Proteomes" id="UP000287866"/>
    </source>
</evidence>
<gene>
    <name evidence="2" type="primary">iolB</name>
    <name evidence="2" type="ORF">EPD83_006675</name>
</gene>
<dbReference type="PANTHER" id="PTHR39193:SF1">
    <property type="entry name" value="5-DEOXY-GLUCURONATE ISOMERASE"/>
    <property type="match status" value="1"/>
</dbReference>
<dbReference type="PIRSF" id="PIRSF036628">
    <property type="entry name" value="IolB"/>
    <property type="match status" value="1"/>
</dbReference>
<dbReference type="SUPFAM" id="SSF51182">
    <property type="entry name" value="RmlC-like cupins"/>
    <property type="match status" value="1"/>
</dbReference>
<dbReference type="InterPro" id="IPR011051">
    <property type="entry name" value="RmlC_Cupin_sf"/>
</dbReference>
<dbReference type="PANTHER" id="PTHR39193">
    <property type="entry name" value="5-DEOXY-GLUCURONATE ISOMERASE"/>
    <property type="match status" value="1"/>
</dbReference>
<dbReference type="InterPro" id="IPR024203">
    <property type="entry name" value="Deoxy-glucuronate_isom_IolB"/>
</dbReference>
<dbReference type="NCBIfam" id="TIGR04378">
    <property type="entry name" value="myo_inos_iolB"/>
    <property type="match status" value="1"/>
</dbReference>
<sequence>MSNHHRAGTLATDDSLVTVTPETAGWTYSGLEVFDLGPGPVERTLDGLEAVLVPLSATDVEVVVDDESLTLAGRTGVFAAVSDWAYLPLGSRVRISGNGGEVALCTARATERFPLRVTAAADVPVEVRGGGRASRQVTNIATPDSFPTADRINVCEVLTPGGNVSSWPPHRHDGIGDCEPTNEEVYYFRTGRLDGEHGHPHGQGLFRVYTVDGSSDETVTVLDGDVHLVGQGYHGPSTAQPEYPMYFLNVLAGPASERTMAFCDDPDHHWVREAWEVQEQDPRLPLTSADGQVAR</sequence>
<reference evidence="2" key="1">
    <citation type="submission" date="2020-03" db="EMBL/GenBank/DDBJ databases">
        <title>Phycicoccus flavus sp. nov., a novel endophytic actinobacterium isolated from branch of Kandelia candel.</title>
        <authorList>
            <person name="Tuo L."/>
        </authorList>
    </citation>
    <scope>NUCLEOTIDE SEQUENCE</scope>
    <source>
        <strain evidence="2">CMS6Z-2</strain>
    </source>
</reference>
<dbReference type="AlphaFoldDB" id="A0A8T6R4L0"/>